<feature type="domain" description="NAD(P)-binding" evidence="1">
    <location>
        <begin position="7"/>
        <end position="113"/>
    </location>
</feature>
<protein>
    <submittedName>
        <fullName evidence="2">NAD(P)H-binding protein</fullName>
    </submittedName>
</protein>
<dbReference type="InterPro" id="IPR036291">
    <property type="entry name" value="NAD(P)-bd_dom_sf"/>
</dbReference>
<organism evidence="2 3">
    <name type="scientific">Fibrella forsythiae</name>
    <dbReference type="NCBI Taxonomy" id="2817061"/>
    <lineage>
        <taxon>Bacteria</taxon>
        <taxon>Pseudomonadati</taxon>
        <taxon>Bacteroidota</taxon>
        <taxon>Cytophagia</taxon>
        <taxon>Cytophagales</taxon>
        <taxon>Spirosomataceae</taxon>
        <taxon>Fibrella</taxon>
    </lineage>
</organism>
<dbReference type="RefSeq" id="WP_207329797.1">
    <property type="nucleotide sequence ID" value="NZ_JAFMYW010000004.1"/>
</dbReference>
<dbReference type="PANTHER" id="PTHR43162:SF1">
    <property type="entry name" value="PRESTALK A DIFFERENTIATION PROTEIN A"/>
    <property type="match status" value="1"/>
</dbReference>
<dbReference type="PANTHER" id="PTHR43162">
    <property type="match status" value="1"/>
</dbReference>
<evidence type="ECO:0000313" key="2">
    <source>
        <dbReference type="EMBL" id="MBO0949835.1"/>
    </source>
</evidence>
<evidence type="ECO:0000259" key="1">
    <source>
        <dbReference type="Pfam" id="PF13460"/>
    </source>
</evidence>
<dbReference type="SUPFAM" id="SSF51735">
    <property type="entry name" value="NAD(P)-binding Rossmann-fold domains"/>
    <property type="match status" value="1"/>
</dbReference>
<comment type="caution">
    <text evidence="2">The sequence shown here is derived from an EMBL/GenBank/DDBJ whole genome shotgun (WGS) entry which is preliminary data.</text>
</comment>
<keyword evidence="3" id="KW-1185">Reference proteome</keyword>
<dbReference type="InterPro" id="IPR051604">
    <property type="entry name" value="Ergot_Alk_Oxidoreductase"/>
</dbReference>
<dbReference type="Gene3D" id="3.40.50.720">
    <property type="entry name" value="NAD(P)-binding Rossmann-like Domain"/>
    <property type="match status" value="1"/>
</dbReference>
<accession>A0ABS3JIM8</accession>
<dbReference type="Gene3D" id="3.90.25.10">
    <property type="entry name" value="UDP-galactose 4-epimerase, domain 1"/>
    <property type="match status" value="1"/>
</dbReference>
<dbReference type="Pfam" id="PF13460">
    <property type="entry name" value="NAD_binding_10"/>
    <property type="match status" value="1"/>
</dbReference>
<name>A0ABS3JIM8_9BACT</name>
<dbReference type="Proteomes" id="UP000664628">
    <property type="component" value="Unassembled WGS sequence"/>
</dbReference>
<gene>
    <name evidence="2" type="ORF">J2I46_14665</name>
</gene>
<reference evidence="2 3" key="1">
    <citation type="submission" date="2021-03" db="EMBL/GenBank/DDBJ databases">
        <title>Fibrella sp. HMF5405 genome sequencing and assembly.</title>
        <authorList>
            <person name="Kang H."/>
            <person name="Kim H."/>
            <person name="Bae S."/>
            <person name="Joh K."/>
        </authorList>
    </citation>
    <scope>NUCLEOTIDE SEQUENCE [LARGE SCALE GENOMIC DNA]</scope>
    <source>
        <strain evidence="2 3">HMF5405</strain>
    </source>
</reference>
<evidence type="ECO:0000313" key="3">
    <source>
        <dbReference type="Proteomes" id="UP000664628"/>
    </source>
</evidence>
<dbReference type="InterPro" id="IPR016040">
    <property type="entry name" value="NAD(P)-bd_dom"/>
</dbReference>
<sequence length="299" mass="32223">MYITITGSLGHIGKPLTRQLVEKGHMVTVISSNPDKQSAIEALGAHAAIGSLSDVDFLTATLTGADAVYTMVPPNYNVPDMRAYYGQLGHNYVEAIGRTGVKRVVNLSSYGADLAEGTGIILGAHDVEKMLNGLPDVAITHLRPTYFYYNLYAFVEMIRRVGFIGANYGGDDRLVMVAPVDIAAVAAEELEKPAVQQGVVSNDVRYIVSDEHTGNEIARTLGAAIGKPDLSWVVFTDEQSRNGMEQNGMPASIAADFVDLGASIHSGAMRQDYDRHTPAIMGNVKLHEFAKEFAAMFNA</sequence>
<proteinExistence type="predicted"/>
<dbReference type="EMBL" id="JAFMYW010000004">
    <property type="protein sequence ID" value="MBO0949835.1"/>
    <property type="molecule type" value="Genomic_DNA"/>
</dbReference>